<dbReference type="SUPFAM" id="SSF48403">
    <property type="entry name" value="Ankyrin repeat"/>
    <property type="match status" value="1"/>
</dbReference>
<proteinExistence type="predicted"/>
<dbReference type="Gene3D" id="1.25.40.20">
    <property type="entry name" value="Ankyrin repeat-containing domain"/>
    <property type="match status" value="2"/>
</dbReference>
<comment type="caution">
    <text evidence="4">The sequence shown here is derived from an EMBL/GenBank/DDBJ whole genome shotgun (WGS) entry which is preliminary data.</text>
</comment>
<dbReference type="Pfam" id="PF00023">
    <property type="entry name" value="Ank"/>
    <property type="match status" value="1"/>
</dbReference>
<feature type="repeat" description="ANK" evidence="3">
    <location>
        <begin position="70"/>
        <end position="96"/>
    </location>
</feature>
<dbReference type="SMART" id="SM00248">
    <property type="entry name" value="ANK"/>
    <property type="match status" value="6"/>
</dbReference>
<reference evidence="4 5" key="1">
    <citation type="submission" date="2024-09" db="EMBL/GenBank/DDBJ databases">
        <title>Rethinking Asexuality: The Enigmatic Case of Functional Sexual Genes in Lepraria (Stereocaulaceae).</title>
        <authorList>
            <person name="Doellman M."/>
            <person name="Sun Y."/>
            <person name="Barcenas-Pena A."/>
            <person name="Lumbsch H.T."/>
            <person name="Grewe F."/>
        </authorList>
    </citation>
    <scope>NUCLEOTIDE SEQUENCE [LARGE SCALE GENOMIC DNA]</scope>
    <source>
        <strain evidence="4 5">Grewe 0041</strain>
    </source>
</reference>
<dbReference type="InterPro" id="IPR036770">
    <property type="entry name" value="Ankyrin_rpt-contain_sf"/>
</dbReference>
<dbReference type="Proteomes" id="UP001590951">
    <property type="component" value="Unassembled WGS sequence"/>
</dbReference>
<evidence type="ECO:0000313" key="5">
    <source>
        <dbReference type="Proteomes" id="UP001590951"/>
    </source>
</evidence>
<sequence length="278" mass="31356">MQKSIDLLLHEATTRYSNLPDLEVLRELATRARYDPPGYDRSEDDGIAEEIERKFKNLLFYAICKGEVTNGWPLLVRAAENGQLAVVELLLERGADPLKGTIGDRLPLHFAAENGHLPVVRILLQQPTVDPNKKDFSGQTALFKAASRVHHPVVELLLQQKGINPDNMSNDGFTPFLQVIFSKHENVVQLLLDRPDVNPNQHELSYHQTPLWMTSTAGDNILQMFLNREGVRINDHSRRGETTLYQAIQRGRLSAAQMLLDPNADPNIPNDEFQTPLS</sequence>
<dbReference type="EMBL" id="JBHFEH010000030">
    <property type="protein sequence ID" value="KAL2051987.1"/>
    <property type="molecule type" value="Genomic_DNA"/>
</dbReference>
<dbReference type="PROSITE" id="PS50088">
    <property type="entry name" value="ANK_REPEAT"/>
    <property type="match status" value="3"/>
</dbReference>
<evidence type="ECO:0000256" key="1">
    <source>
        <dbReference type="ARBA" id="ARBA00022737"/>
    </source>
</evidence>
<dbReference type="PANTHER" id="PTHR24198">
    <property type="entry name" value="ANKYRIN REPEAT AND PROTEIN KINASE DOMAIN-CONTAINING PROTEIN"/>
    <property type="match status" value="1"/>
</dbReference>
<keyword evidence="1" id="KW-0677">Repeat</keyword>
<dbReference type="Pfam" id="PF12796">
    <property type="entry name" value="Ank_2"/>
    <property type="match status" value="2"/>
</dbReference>
<keyword evidence="5" id="KW-1185">Reference proteome</keyword>
<dbReference type="PROSITE" id="PS50297">
    <property type="entry name" value="ANK_REP_REGION"/>
    <property type="match status" value="3"/>
</dbReference>
<dbReference type="PANTHER" id="PTHR24198:SF165">
    <property type="entry name" value="ANKYRIN REPEAT-CONTAINING PROTEIN-RELATED"/>
    <property type="match status" value="1"/>
</dbReference>
<evidence type="ECO:0000313" key="4">
    <source>
        <dbReference type="EMBL" id="KAL2051987.1"/>
    </source>
</evidence>
<name>A0ABR4B254_9LECA</name>
<organism evidence="4 5">
    <name type="scientific">Lepraria finkii</name>
    <dbReference type="NCBI Taxonomy" id="1340010"/>
    <lineage>
        <taxon>Eukaryota</taxon>
        <taxon>Fungi</taxon>
        <taxon>Dikarya</taxon>
        <taxon>Ascomycota</taxon>
        <taxon>Pezizomycotina</taxon>
        <taxon>Lecanoromycetes</taxon>
        <taxon>OSLEUM clade</taxon>
        <taxon>Lecanoromycetidae</taxon>
        <taxon>Lecanorales</taxon>
        <taxon>Lecanorineae</taxon>
        <taxon>Stereocaulaceae</taxon>
        <taxon>Lepraria</taxon>
    </lineage>
</organism>
<feature type="repeat" description="ANK" evidence="3">
    <location>
        <begin position="239"/>
        <end position="271"/>
    </location>
</feature>
<feature type="repeat" description="ANK" evidence="3">
    <location>
        <begin position="103"/>
        <end position="125"/>
    </location>
</feature>
<dbReference type="InterPro" id="IPR002110">
    <property type="entry name" value="Ankyrin_rpt"/>
</dbReference>
<evidence type="ECO:0000256" key="2">
    <source>
        <dbReference type="ARBA" id="ARBA00023043"/>
    </source>
</evidence>
<gene>
    <name evidence="4" type="ORF">ABVK25_007679</name>
</gene>
<evidence type="ECO:0000256" key="3">
    <source>
        <dbReference type="PROSITE-ProRule" id="PRU00023"/>
    </source>
</evidence>
<keyword evidence="2 3" id="KW-0040">ANK repeat</keyword>
<accession>A0ABR4B254</accession>
<protein>
    <submittedName>
        <fullName evidence="4">Uncharacterized protein</fullName>
    </submittedName>
</protein>